<evidence type="ECO:0000313" key="1">
    <source>
        <dbReference type="EMBL" id="KAI4861831.1"/>
    </source>
</evidence>
<keyword evidence="2" id="KW-1185">Reference proteome</keyword>
<dbReference type="Proteomes" id="UP001497700">
    <property type="component" value="Unassembled WGS sequence"/>
</dbReference>
<accession>A0ACB9YR05</accession>
<organism evidence="1 2">
    <name type="scientific">Hypoxylon rubiginosum</name>
    <dbReference type="NCBI Taxonomy" id="110542"/>
    <lineage>
        <taxon>Eukaryota</taxon>
        <taxon>Fungi</taxon>
        <taxon>Dikarya</taxon>
        <taxon>Ascomycota</taxon>
        <taxon>Pezizomycotina</taxon>
        <taxon>Sordariomycetes</taxon>
        <taxon>Xylariomycetidae</taxon>
        <taxon>Xylariales</taxon>
        <taxon>Hypoxylaceae</taxon>
        <taxon>Hypoxylon</taxon>
    </lineage>
</organism>
<dbReference type="EMBL" id="MU393540">
    <property type="protein sequence ID" value="KAI4861831.1"/>
    <property type="molecule type" value="Genomic_DNA"/>
</dbReference>
<sequence length="715" mass="79326">MYRVSSDTSSLNVPTPSWGARPGPSPYAFGATDDPRSSSSQSLIPSPSERDDLGRRRLLIIYIHGFMGGDASFQSFPAHVHQYLKLALSETHVVHTKIYPKYKTYKAIDVARDNFSQWLAPHESPTTDIVLVGHSMGGLLAADIALMPSRDQYRGGYFLHRLLGTVHLDAPLLGLHPSVITAGIASLFRPKPDTPGPSEEPTSGYESQSLSQVASGNTSIYSDPSSASQISSPSQSSQGPVPYGMTFDPNFNPNFPNDVRLRDRGWWKNIVHFVEKHNSEGLFDAASYHITSHLEFGGCLMDYNSLKTRYENIRRLEDVDDLKHHGFPHVPPQVRFVQFFTVCHGYPKKPKGGESDRNLAAPDTPKETCSAPPAPSAPQISSQSHKSPTSTPNLVDATREEDAPPQYTPYADDDGSSLEFLDPEPMSEEVEPLNELKTHDQGVGDKNIASESSPATINPTGNGSDMKTDTQQTHETSLSQGASEETADTITDLVDEVASLGLDLPTIPELPVKPEQPDLDQYTDKESRKKAEKEAKQVNKEYAKLVKDRDKTIKERQKIIDKGKKKLVQETEKREKEERKRRQKEEKAAAAALISSSSGGANDKAGPSMQPHSSEDLHAELDSDIISPLPEQSRSTPKPPKQPKERKFCNLPHKVEGQVDPKWVKIFMKDMDQVAAHTSLFFRGEHYERFVCHVGETVVSWVQEDMTKRTILEME</sequence>
<comment type="caution">
    <text evidence="1">The sequence shown here is derived from an EMBL/GenBank/DDBJ whole genome shotgun (WGS) entry which is preliminary data.</text>
</comment>
<gene>
    <name evidence="1" type="ORF">F4820DRAFT_47375</name>
</gene>
<reference evidence="1 2" key="1">
    <citation type="journal article" date="2022" name="New Phytol.">
        <title>Ecological generalism drives hyperdiversity of secondary metabolite gene clusters in xylarialean endophytes.</title>
        <authorList>
            <person name="Franco M.E.E."/>
            <person name="Wisecaver J.H."/>
            <person name="Arnold A.E."/>
            <person name="Ju Y.M."/>
            <person name="Slot J.C."/>
            <person name="Ahrendt S."/>
            <person name="Moore L.P."/>
            <person name="Eastman K.E."/>
            <person name="Scott K."/>
            <person name="Konkel Z."/>
            <person name="Mondo S.J."/>
            <person name="Kuo A."/>
            <person name="Hayes R.D."/>
            <person name="Haridas S."/>
            <person name="Andreopoulos B."/>
            <person name="Riley R."/>
            <person name="LaButti K."/>
            <person name="Pangilinan J."/>
            <person name="Lipzen A."/>
            <person name="Amirebrahimi M."/>
            <person name="Yan J."/>
            <person name="Adam C."/>
            <person name="Keymanesh K."/>
            <person name="Ng V."/>
            <person name="Louie K."/>
            <person name="Northen T."/>
            <person name="Drula E."/>
            <person name="Henrissat B."/>
            <person name="Hsieh H.M."/>
            <person name="Youens-Clark K."/>
            <person name="Lutzoni F."/>
            <person name="Miadlikowska J."/>
            <person name="Eastwood D.C."/>
            <person name="Hamelin R.C."/>
            <person name="Grigoriev I.V."/>
            <person name="U'Ren J.M."/>
        </authorList>
    </citation>
    <scope>NUCLEOTIDE SEQUENCE [LARGE SCALE GENOMIC DNA]</scope>
    <source>
        <strain evidence="1 2">CBS 119005</strain>
    </source>
</reference>
<evidence type="ECO:0000313" key="2">
    <source>
        <dbReference type="Proteomes" id="UP001497700"/>
    </source>
</evidence>
<name>A0ACB9YR05_9PEZI</name>
<proteinExistence type="predicted"/>
<protein>
    <submittedName>
        <fullName evidence="1">Uncharacterized protein</fullName>
    </submittedName>
</protein>